<accession>A0A699IP91</accession>
<dbReference type="SUPFAM" id="SSF53098">
    <property type="entry name" value="Ribonuclease H-like"/>
    <property type="match status" value="1"/>
</dbReference>
<dbReference type="AlphaFoldDB" id="A0A699IP91"/>
<feature type="domain" description="Retrotransposon Copia-like N-terminal" evidence="3">
    <location>
        <begin position="90"/>
        <end position="130"/>
    </location>
</feature>
<protein>
    <recommendedName>
        <fullName evidence="6">GAG-pre-integrase domain-containing protein</fullName>
    </recommendedName>
</protein>
<evidence type="ECO:0000256" key="1">
    <source>
        <dbReference type="SAM" id="MobiDB-lite"/>
    </source>
</evidence>
<reference evidence="5" key="1">
    <citation type="journal article" date="2019" name="Sci. Rep.">
        <title>Draft genome of Tanacetum cinerariifolium, the natural source of mosquito coil.</title>
        <authorList>
            <person name="Yamashiro T."/>
            <person name="Shiraishi A."/>
            <person name="Satake H."/>
            <person name="Nakayama K."/>
        </authorList>
    </citation>
    <scope>NUCLEOTIDE SEQUENCE</scope>
</reference>
<feature type="compositionally biased region" description="Polar residues" evidence="1">
    <location>
        <begin position="641"/>
        <end position="662"/>
    </location>
</feature>
<evidence type="ECO:0000313" key="5">
    <source>
        <dbReference type="EMBL" id="GEZ66931.1"/>
    </source>
</evidence>
<proteinExistence type="predicted"/>
<dbReference type="InterPro" id="IPR025724">
    <property type="entry name" value="GAG-pre-integrase_dom"/>
</dbReference>
<dbReference type="Pfam" id="PF22936">
    <property type="entry name" value="Pol_BBD"/>
    <property type="match status" value="1"/>
</dbReference>
<dbReference type="InterPro" id="IPR029472">
    <property type="entry name" value="Copia-like_N"/>
</dbReference>
<gene>
    <name evidence="5" type="ORF">Tci_538904</name>
</gene>
<evidence type="ECO:0008006" key="6">
    <source>
        <dbReference type="Google" id="ProtNLM"/>
    </source>
</evidence>
<organism evidence="5">
    <name type="scientific">Tanacetum cinerariifolium</name>
    <name type="common">Dalmatian daisy</name>
    <name type="synonym">Chrysanthemum cinerariifolium</name>
    <dbReference type="NCBI Taxonomy" id="118510"/>
    <lineage>
        <taxon>Eukaryota</taxon>
        <taxon>Viridiplantae</taxon>
        <taxon>Streptophyta</taxon>
        <taxon>Embryophyta</taxon>
        <taxon>Tracheophyta</taxon>
        <taxon>Spermatophyta</taxon>
        <taxon>Magnoliopsida</taxon>
        <taxon>eudicotyledons</taxon>
        <taxon>Gunneridae</taxon>
        <taxon>Pentapetalae</taxon>
        <taxon>asterids</taxon>
        <taxon>campanulids</taxon>
        <taxon>Asterales</taxon>
        <taxon>Asteraceae</taxon>
        <taxon>Asteroideae</taxon>
        <taxon>Anthemideae</taxon>
        <taxon>Anthemidinae</taxon>
        <taxon>Tanacetum</taxon>
    </lineage>
</organism>
<feature type="compositionally biased region" description="Basic and acidic residues" evidence="1">
    <location>
        <begin position="665"/>
        <end position="680"/>
    </location>
</feature>
<dbReference type="Pfam" id="PF13976">
    <property type="entry name" value="gag_pre-integrs"/>
    <property type="match status" value="1"/>
</dbReference>
<evidence type="ECO:0000259" key="2">
    <source>
        <dbReference type="Pfam" id="PF13976"/>
    </source>
</evidence>
<dbReference type="InterPro" id="IPR011990">
    <property type="entry name" value="TPR-like_helical_dom_sf"/>
</dbReference>
<name>A0A699IP91_TANCI</name>
<comment type="caution">
    <text evidence="5">The sequence shown here is derived from an EMBL/GenBank/DDBJ whole genome shotgun (WGS) entry which is preliminary data.</text>
</comment>
<feature type="region of interest" description="Disordered" evidence="1">
    <location>
        <begin position="606"/>
        <end position="682"/>
    </location>
</feature>
<dbReference type="Gene3D" id="1.25.40.10">
    <property type="entry name" value="Tetratricopeptide repeat domain"/>
    <property type="match status" value="1"/>
</dbReference>
<dbReference type="PANTHER" id="PTHR37610:SF40">
    <property type="entry name" value="OS01G0909600 PROTEIN"/>
    <property type="match status" value="1"/>
</dbReference>
<evidence type="ECO:0000259" key="4">
    <source>
        <dbReference type="Pfam" id="PF22936"/>
    </source>
</evidence>
<dbReference type="InterPro" id="IPR054722">
    <property type="entry name" value="PolX-like_BBD"/>
</dbReference>
<dbReference type="EMBL" id="BKCJ010307836">
    <property type="protein sequence ID" value="GEZ66931.1"/>
    <property type="molecule type" value="Genomic_DNA"/>
</dbReference>
<dbReference type="Pfam" id="PF14244">
    <property type="entry name" value="Retrotran_gag_3"/>
    <property type="match status" value="1"/>
</dbReference>
<feature type="domain" description="GAG-pre-integrase" evidence="2">
    <location>
        <begin position="475"/>
        <end position="535"/>
    </location>
</feature>
<sequence>MLKAGVKPNEVTYIAVLLACSHVGMVDEGLKHFSSMYSDHKITPKMEHYACVVDLLGRSGSLDKAVEFIKSVPLKADALSTTIEGDVSYSQRLTTILLNEFNYLPWSRAITIALGGRSRLGVISGKDVNPDVTSPEYEAWLSKDQMVMSWILNSMERNIAEIFSYSESSKDLWKAVRDTYGNQNNSAHIFQIQLDIANLGQDGNTFLNLLGKLKGLWNELEVYRPHSVDPKILRKRHEDDQVFQLLASLARVYSANASLEKKPYKGKHSDMKCGHCNVPGHSVDRYWILHPELKPKFTKDKKWFIDKRHVTNPKAHMASHTTKSFSSSPVALLNEFANYLQEKHGQGGVQDEATSQGINKPVALLSKFSSFLSNSNCKSSQGILLAFMSALEFSNLHDFWIVDSGATDHISNKLTNVSDFIPFPNPSFVFVANGKGARVLGKGKIKLVSKSVESNVLYDPVTKRMIGEGFLINGLYYFFPDQKVSQDFQAYISPNNEHILWHRRLGHPSEYTFSKITPCLPKGMHDCESCHYSKSTRLPFNSSLSKTDQAFELIHSDVWGPFPCSLDGFKYFVTFIDDFSKKGYTCYDAIDGRLYVSRDVRFLERSPSPPSHNVTQEHEHSSQDSIERPPDNATQEHENSLQDSTSIKSSTNNSFPDTNDLQTEVPRRNPQRDRQPHAKMNDYVSYTTKYPIDDFLTYKKLSPSHAAFLTDLSNVHDPKTFQEAQSQDVWRKAMQEELVALVENKT</sequence>
<feature type="domain" description="Retrovirus-related Pol polyprotein from transposon TNT 1-94-like beta-barrel" evidence="4">
    <location>
        <begin position="400"/>
        <end position="455"/>
    </location>
</feature>
<dbReference type="InterPro" id="IPR036397">
    <property type="entry name" value="RNaseH_sf"/>
</dbReference>
<dbReference type="PANTHER" id="PTHR37610">
    <property type="entry name" value="CCHC-TYPE DOMAIN-CONTAINING PROTEIN"/>
    <property type="match status" value="1"/>
</dbReference>
<dbReference type="InterPro" id="IPR012337">
    <property type="entry name" value="RNaseH-like_sf"/>
</dbReference>
<dbReference type="Gene3D" id="3.30.420.10">
    <property type="entry name" value="Ribonuclease H-like superfamily/Ribonuclease H"/>
    <property type="match status" value="1"/>
</dbReference>
<dbReference type="GO" id="GO:0003676">
    <property type="term" value="F:nucleic acid binding"/>
    <property type="evidence" value="ECO:0007669"/>
    <property type="project" value="InterPro"/>
</dbReference>
<evidence type="ECO:0000259" key="3">
    <source>
        <dbReference type="Pfam" id="PF14244"/>
    </source>
</evidence>
<feature type="compositionally biased region" description="Basic and acidic residues" evidence="1">
    <location>
        <begin position="615"/>
        <end position="640"/>
    </location>
</feature>